<proteinExistence type="predicted"/>
<evidence type="ECO:0000313" key="1">
    <source>
        <dbReference type="EMBL" id="GBP86859.1"/>
    </source>
</evidence>
<comment type="caution">
    <text evidence="1">The sequence shown here is derived from an EMBL/GenBank/DDBJ whole genome shotgun (WGS) entry which is preliminary data.</text>
</comment>
<gene>
    <name evidence="1" type="ORF">EVAR_63783_1</name>
</gene>
<keyword evidence="2" id="KW-1185">Reference proteome</keyword>
<evidence type="ECO:0000313" key="2">
    <source>
        <dbReference type="Proteomes" id="UP000299102"/>
    </source>
</evidence>
<dbReference type="AlphaFoldDB" id="A0A4C1ZIX0"/>
<sequence length="151" mass="16921">MKKLCSWWIPHNYTEALTDRVTWCYAILIRFKLGALNLVWDIRSPKLQTFKYISLDSELWPAELFSWAGGRQASEQSGSAADGGCGVLLRTLSREARLSFRSAACANVVVKKLRKCGNVGGHLGTFALRCRCEREGHRLDAAWDTPPFASD</sequence>
<protein>
    <submittedName>
        <fullName evidence="1">Uncharacterized protein</fullName>
    </submittedName>
</protein>
<dbReference type="OrthoDB" id="10017160at2759"/>
<reference evidence="1 2" key="1">
    <citation type="journal article" date="2019" name="Commun. Biol.">
        <title>The bagworm genome reveals a unique fibroin gene that provides high tensile strength.</title>
        <authorList>
            <person name="Kono N."/>
            <person name="Nakamura H."/>
            <person name="Ohtoshi R."/>
            <person name="Tomita M."/>
            <person name="Numata K."/>
            <person name="Arakawa K."/>
        </authorList>
    </citation>
    <scope>NUCLEOTIDE SEQUENCE [LARGE SCALE GENOMIC DNA]</scope>
</reference>
<dbReference type="EMBL" id="BGZK01001821">
    <property type="protein sequence ID" value="GBP86859.1"/>
    <property type="molecule type" value="Genomic_DNA"/>
</dbReference>
<accession>A0A4C1ZIX0</accession>
<organism evidence="1 2">
    <name type="scientific">Eumeta variegata</name>
    <name type="common">Bagworm moth</name>
    <name type="synonym">Eumeta japonica</name>
    <dbReference type="NCBI Taxonomy" id="151549"/>
    <lineage>
        <taxon>Eukaryota</taxon>
        <taxon>Metazoa</taxon>
        <taxon>Ecdysozoa</taxon>
        <taxon>Arthropoda</taxon>
        <taxon>Hexapoda</taxon>
        <taxon>Insecta</taxon>
        <taxon>Pterygota</taxon>
        <taxon>Neoptera</taxon>
        <taxon>Endopterygota</taxon>
        <taxon>Lepidoptera</taxon>
        <taxon>Glossata</taxon>
        <taxon>Ditrysia</taxon>
        <taxon>Tineoidea</taxon>
        <taxon>Psychidae</taxon>
        <taxon>Oiketicinae</taxon>
        <taxon>Eumeta</taxon>
    </lineage>
</organism>
<name>A0A4C1ZIX0_EUMVA</name>
<dbReference type="Proteomes" id="UP000299102">
    <property type="component" value="Unassembled WGS sequence"/>
</dbReference>